<proteinExistence type="predicted"/>
<reference evidence="5" key="2">
    <citation type="submission" date="2023-07" db="EMBL/GenBank/DDBJ databases">
        <title>Genome of Winogradskyella sp. E313.</title>
        <authorList>
            <person name="Zhou Y."/>
        </authorList>
    </citation>
    <scope>NUCLEOTIDE SEQUENCE [LARGE SCALE GENOMIC DNA]</scope>
    <source>
        <strain evidence="5">E313</strain>
    </source>
</reference>
<feature type="domain" description="Outer membrane protein beta-barrel" evidence="3">
    <location>
        <begin position="22"/>
        <end position="139"/>
    </location>
</feature>
<accession>A0ABS8ELW0</accession>
<dbReference type="InterPro" id="IPR011250">
    <property type="entry name" value="OMP/PagP_B-barrel"/>
</dbReference>
<keyword evidence="5" id="KW-1185">Reference proteome</keyword>
<dbReference type="InterPro" id="IPR027385">
    <property type="entry name" value="Beta-barrel_OMP"/>
</dbReference>
<dbReference type="Proteomes" id="UP000778797">
    <property type="component" value="Unassembled WGS sequence"/>
</dbReference>
<dbReference type="SUPFAM" id="SSF56925">
    <property type="entry name" value="OMPA-like"/>
    <property type="match status" value="1"/>
</dbReference>
<feature type="signal peptide" evidence="2">
    <location>
        <begin position="1"/>
        <end position="23"/>
    </location>
</feature>
<evidence type="ECO:0000313" key="5">
    <source>
        <dbReference type="Proteomes" id="UP000778797"/>
    </source>
</evidence>
<gene>
    <name evidence="4" type="ORF">J1C55_04450</name>
</gene>
<comment type="caution">
    <text evidence="4">The sequence shown here is derived from an EMBL/GenBank/DDBJ whole genome shotgun (WGS) entry which is preliminary data.</text>
</comment>
<reference evidence="5" key="1">
    <citation type="submission" date="2021-03" db="EMBL/GenBank/DDBJ databases">
        <title>Genome of Cognatishimia sp. F0-27.</title>
        <authorList>
            <person name="Ping X."/>
        </authorList>
    </citation>
    <scope>NUCLEOTIDE SEQUENCE [LARGE SCALE GENOMIC DNA]</scope>
    <source>
        <strain evidence="5">E313</strain>
    </source>
</reference>
<evidence type="ECO:0000259" key="3">
    <source>
        <dbReference type="Pfam" id="PF13505"/>
    </source>
</evidence>
<evidence type="ECO:0000256" key="2">
    <source>
        <dbReference type="SAM" id="SignalP"/>
    </source>
</evidence>
<dbReference type="Gene3D" id="2.40.160.20">
    <property type="match status" value="1"/>
</dbReference>
<protein>
    <submittedName>
        <fullName evidence="4">Outer membrane beta-barrel protein</fullName>
    </submittedName>
</protein>
<evidence type="ECO:0000256" key="1">
    <source>
        <dbReference type="ARBA" id="ARBA00022729"/>
    </source>
</evidence>
<dbReference type="RefSeq" id="WP_227476280.1">
    <property type="nucleotide sequence ID" value="NZ_JAFMPT010000004.1"/>
</dbReference>
<keyword evidence="1 2" id="KW-0732">Signal</keyword>
<name>A0ABS8ELW0_9FLAO</name>
<organism evidence="4 5">
    <name type="scientific">Winogradskyella immobilis</name>
    <dbReference type="NCBI Taxonomy" id="2816852"/>
    <lineage>
        <taxon>Bacteria</taxon>
        <taxon>Pseudomonadati</taxon>
        <taxon>Bacteroidota</taxon>
        <taxon>Flavobacteriia</taxon>
        <taxon>Flavobacteriales</taxon>
        <taxon>Flavobacteriaceae</taxon>
        <taxon>Winogradskyella</taxon>
    </lineage>
</organism>
<evidence type="ECO:0000313" key="4">
    <source>
        <dbReference type="EMBL" id="MCC1483832.1"/>
    </source>
</evidence>
<dbReference type="Pfam" id="PF13505">
    <property type="entry name" value="OMP_b-brl"/>
    <property type="match status" value="1"/>
</dbReference>
<sequence>MQVLKKSSLKVILFLFFSTTIGAQEFYFAGAGAALELDNNLIGANARLFYGINETFCFGPEISFFPYQDTEDGYEENIIDLNINAHYIYEVSHKLGIYPLSGINYTIEKMRLIEDNNESETENEFGINYGFGLHYIVNNFYVFAEFKGVVGQLSGEFITAGAVFYLDKPNKKSKEEH</sequence>
<dbReference type="EMBL" id="JAFMPT010000004">
    <property type="protein sequence ID" value="MCC1483832.1"/>
    <property type="molecule type" value="Genomic_DNA"/>
</dbReference>
<feature type="chain" id="PRO_5047292096" evidence="2">
    <location>
        <begin position="24"/>
        <end position="177"/>
    </location>
</feature>